<accession>A0A834IU93</accession>
<keyword evidence="4" id="KW-1185">Reference proteome</keyword>
<gene>
    <name evidence="3" type="ORF">GWI33_001684</name>
</gene>
<organism evidence="3 4">
    <name type="scientific">Rhynchophorus ferrugineus</name>
    <name type="common">Red palm weevil</name>
    <name type="synonym">Curculio ferrugineus</name>
    <dbReference type="NCBI Taxonomy" id="354439"/>
    <lineage>
        <taxon>Eukaryota</taxon>
        <taxon>Metazoa</taxon>
        <taxon>Ecdysozoa</taxon>
        <taxon>Arthropoda</taxon>
        <taxon>Hexapoda</taxon>
        <taxon>Insecta</taxon>
        <taxon>Pterygota</taxon>
        <taxon>Neoptera</taxon>
        <taxon>Endopterygota</taxon>
        <taxon>Coleoptera</taxon>
        <taxon>Polyphaga</taxon>
        <taxon>Cucujiformia</taxon>
        <taxon>Curculionidae</taxon>
        <taxon>Dryophthorinae</taxon>
        <taxon>Rhynchophorus</taxon>
    </lineage>
</organism>
<evidence type="ECO:0000256" key="2">
    <source>
        <dbReference type="SAM" id="SignalP"/>
    </source>
</evidence>
<dbReference type="EMBL" id="JAACXV010000014">
    <property type="protein sequence ID" value="KAF7287319.1"/>
    <property type="molecule type" value="Genomic_DNA"/>
</dbReference>
<dbReference type="AlphaFoldDB" id="A0A834IU93"/>
<sequence>MFCCASWLVLCISVFVLIASKICNKKPAPMFGVYQRPNGYYWFKFVFMLTILYIKKFKHFLSPVTRNDMNKVECPQKLPPTANAVDAVFFSSANKHGDYFVIGTARRRNRLIDGFIVLKIDSLGLGTLVLPKAPDTALFNSGEEQSYEAEGIKVSVSEPMEKWAIKYEGQLKECNDSKKLHDVKIEATWSSDKPWYNYNTDMVPWEMATGLAYERWSRSYFENSKKFHQDHYEQFGTLRASITIDGKYYKIELDSVRDHSMGEHRDWSLFKRYSLHYVAAENGDQFYIGNICVPLIFSRLKFGHMYNAATGKMYSITDCTFELFNFGEMGQPPDDYAFSFKAGGNEYFLQINVSDSPHFYLSKDCDIKLYERLCTYKVNGKDAWGTTEWVYRNPKGRSILDEEK</sequence>
<feature type="signal peptide" evidence="2">
    <location>
        <begin position="1"/>
        <end position="19"/>
    </location>
</feature>
<dbReference type="OrthoDB" id="5798273at2759"/>
<evidence type="ECO:0000313" key="3">
    <source>
        <dbReference type="EMBL" id="KAF7287319.1"/>
    </source>
</evidence>
<evidence type="ECO:0000256" key="1">
    <source>
        <dbReference type="SAM" id="Phobius"/>
    </source>
</evidence>
<name>A0A834IU93_RHYFE</name>
<feature type="transmembrane region" description="Helical" evidence="1">
    <location>
        <begin position="39"/>
        <end position="54"/>
    </location>
</feature>
<keyword evidence="2" id="KW-0732">Signal</keyword>
<keyword evidence="1" id="KW-0812">Transmembrane</keyword>
<dbReference type="Proteomes" id="UP000625711">
    <property type="component" value="Unassembled WGS sequence"/>
</dbReference>
<keyword evidence="1" id="KW-0472">Membrane</keyword>
<dbReference type="PANTHER" id="PTHR34717:SF1">
    <property type="entry name" value="EG:BACR7A4.20 PROTEIN"/>
    <property type="match status" value="1"/>
</dbReference>
<comment type="caution">
    <text evidence="3">The sequence shown here is derived from an EMBL/GenBank/DDBJ whole genome shotgun (WGS) entry which is preliminary data.</text>
</comment>
<reference evidence="3" key="1">
    <citation type="submission" date="2020-08" db="EMBL/GenBank/DDBJ databases">
        <title>Genome sequencing and assembly of the red palm weevil Rhynchophorus ferrugineus.</title>
        <authorList>
            <person name="Dias G.B."/>
            <person name="Bergman C.M."/>
            <person name="Manee M."/>
        </authorList>
    </citation>
    <scope>NUCLEOTIDE SEQUENCE</scope>
    <source>
        <strain evidence="3">AA-2017</strain>
        <tissue evidence="3">Whole larva</tissue>
    </source>
</reference>
<feature type="chain" id="PRO_5033034180" evidence="2">
    <location>
        <begin position="20"/>
        <end position="404"/>
    </location>
</feature>
<evidence type="ECO:0000313" key="4">
    <source>
        <dbReference type="Proteomes" id="UP000625711"/>
    </source>
</evidence>
<dbReference type="PANTHER" id="PTHR34717">
    <property type="entry name" value="EG:BACR7A4.20 PROTEIN"/>
    <property type="match status" value="1"/>
</dbReference>
<proteinExistence type="predicted"/>
<keyword evidence="1" id="KW-1133">Transmembrane helix</keyword>
<protein>
    <submittedName>
        <fullName evidence="3">Uncharacterized protein</fullName>
    </submittedName>
</protein>